<dbReference type="EC" id="2.7.13.3" evidence="3"/>
<dbReference type="InterPro" id="IPR001610">
    <property type="entry name" value="PAC"/>
</dbReference>
<dbReference type="Gene3D" id="3.30.565.10">
    <property type="entry name" value="Histidine kinase-like ATPase, C-terminal domain"/>
    <property type="match status" value="1"/>
</dbReference>
<dbReference type="Pfam" id="PF01627">
    <property type="entry name" value="Hpt"/>
    <property type="match status" value="1"/>
</dbReference>
<feature type="transmembrane region" description="Helical" evidence="16">
    <location>
        <begin position="156"/>
        <end position="181"/>
    </location>
</feature>
<dbReference type="PROSITE" id="PS50112">
    <property type="entry name" value="PAS"/>
    <property type="match status" value="2"/>
</dbReference>
<dbReference type="Pfam" id="PF00072">
    <property type="entry name" value="Response_reg"/>
    <property type="match status" value="1"/>
</dbReference>
<gene>
    <name evidence="23" type="ORF">NAF29_07685</name>
</gene>
<evidence type="ECO:0000256" key="3">
    <source>
        <dbReference type="ARBA" id="ARBA00012438"/>
    </source>
</evidence>
<dbReference type="SMART" id="SM00086">
    <property type="entry name" value="PAC"/>
    <property type="match status" value="2"/>
</dbReference>
<dbReference type="InterPro" id="IPR036641">
    <property type="entry name" value="HPT_dom_sf"/>
</dbReference>
<keyword evidence="10" id="KW-0547">Nucleotide-binding</keyword>
<dbReference type="SMART" id="SM00091">
    <property type="entry name" value="PAS"/>
    <property type="match status" value="2"/>
</dbReference>
<dbReference type="CDD" id="cd00130">
    <property type="entry name" value="PAS"/>
    <property type="match status" value="2"/>
</dbReference>
<dbReference type="SMART" id="SM00304">
    <property type="entry name" value="HAMP"/>
    <property type="match status" value="1"/>
</dbReference>
<evidence type="ECO:0000256" key="1">
    <source>
        <dbReference type="ARBA" id="ARBA00000085"/>
    </source>
</evidence>
<proteinExistence type="predicted"/>
<dbReference type="InterPro" id="IPR000700">
    <property type="entry name" value="PAS-assoc_C"/>
</dbReference>
<evidence type="ECO:0000256" key="10">
    <source>
        <dbReference type="ARBA" id="ARBA00022840"/>
    </source>
</evidence>
<dbReference type="GO" id="GO:0005886">
    <property type="term" value="C:plasma membrane"/>
    <property type="evidence" value="ECO:0007669"/>
    <property type="project" value="UniProtKB-SubCell"/>
</dbReference>
<dbReference type="InterPro" id="IPR004358">
    <property type="entry name" value="Sig_transdc_His_kin-like_C"/>
</dbReference>
<evidence type="ECO:0000256" key="14">
    <source>
        <dbReference type="PROSITE-ProRule" id="PRU00110"/>
    </source>
</evidence>
<dbReference type="InterPro" id="IPR008207">
    <property type="entry name" value="Sig_transdc_His_kin_Hpt_dom"/>
</dbReference>
<dbReference type="SUPFAM" id="SSF55874">
    <property type="entry name" value="ATPase domain of HSP90 chaperone/DNA topoisomerase II/histidine kinase"/>
    <property type="match status" value="1"/>
</dbReference>
<dbReference type="InterPro" id="IPR035965">
    <property type="entry name" value="PAS-like_dom_sf"/>
</dbReference>
<dbReference type="Gene3D" id="1.20.120.160">
    <property type="entry name" value="HPT domain"/>
    <property type="match status" value="1"/>
</dbReference>
<dbReference type="Gene3D" id="3.40.50.2300">
    <property type="match status" value="1"/>
</dbReference>
<evidence type="ECO:0000256" key="4">
    <source>
        <dbReference type="ARBA" id="ARBA00022475"/>
    </source>
</evidence>
<dbReference type="InterPro" id="IPR003660">
    <property type="entry name" value="HAMP_dom"/>
</dbReference>
<evidence type="ECO:0000256" key="13">
    <source>
        <dbReference type="ARBA" id="ARBA00023136"/>
    </source>
</evidence>
<feature type="domain" description="Histidine kinase" evidence="17">
    <location>
        <begin position="515"/>
        <end position="732"/>
    </location>
</feature>
<feature type="domain" description="PAS" evidence="19">
    <location>
        <begin position="248"/>
        <end position="319"/>
    </location>
</feature>
<evidence type="ECO:0000256" key="15">
    <source>
        <dbReference type="PROSITE-ProRule" id="PRU00169"/>
    </source>
</evidence>
<dbReference type="InterPro" id="IPR005467">
    <property type="entry name" value="His_kinase_dom"/>
</dbReference>
<feature type="domain" description="Response regulatory" evidence="18">
    <location>
        <begin position="756"/>
        <end position="873"/>
    </location>
</feature>
<evidence type="ECO:0000256" key="12">
    <source>
        <dbReference type="ARBA" id="ARBA00023012"/>
    </source>
</evidence>
<feature type="domain" description="PAS" evidence="19">
    <location>
        <begin position="366"/>
        <end position="418"/>
    </location>
</feature>
<feature type="domain" description="HPt" evidence="22">
    <location>
        <begin position="923"/>
        <end position="1020"/>
    </location>
</feature>
<dbReference type="InterPro" id="IPR003594">
    <property type="entry name" value="HATPase_dom"/>
</dbReference>
<keyword evidence="5" id="KW-0997">Cell inner membrane</keyword>
<dbReference type="SMART" id="SM00448">
    <property type="entry name" value="REC"/>
    <property type="match status" value="1"/>
</dbReference>
<evidence type="ECO:0000313" key="24">
    <source>
        <dbReference type="Proteomes" id="UP001165393"/>
    </source>
</evidence>
<keyword evidence="4" id="KW-1003">Cell membrane</keyword>
<dbReference type="InterPro" id="IPR001789">
    <property type="entry name" value="Sig_transdc_resp-reg_receiver"/>
</dbReference>
<evidence type="ECO:0000259" key="17">
    <source>
        <dbReference type="PROSITE" id="PS50109"/>
    </source>
</evidence>
<dbReference type="Pfam" id="PF00672">
    <property type="entry name" value="HAMP"/>
    <property type="match status" value="1"/>
</dbReference>
<evidence type="ECO:0000256" key="5">
    <source>
        <dbReference type="ARBA" id="ARBA00022519"/>
    </source>
</evidence>
<dbReference type="CDD" id="cd16922">
    <property type="entry name" value="HATPase_EvgS-ArcB-TorS-like"/>
    <property type="match status" value="1"/>
</dbReference>
<evidence type="ECO:0000259" key="21">
    <source>
        <dbReference type="PROSITE" id="PS50885"/>
    </source>
</evidence>
<keyword evidence="13 16" id="KW-0472">Membrane</keyword>
<dbReference type="RefSeq" id="WP_251260995.1">
    <property type="nucleotide sequence ID" value="NZ_JAMQGP010000003.1"/>
</dbReference>
<evidence type="ECO:0000256" key="7">
    <source>
        <dbReference type="ARBA" id="ARBA00022679"/>
    </source>
</evidence>
<protein>
    <recommendedName>
        <fullName evidence="3">histidine kinase</fullName>
        <ecNumber evidence="3">2.7.13.3</ecNumber>
    </recommendedName>
</protein>
<dbReference type="PANTHER" id="PTHR43047">
    <property type="entry name" value="TWO-COMPONENT HISTIDINE PROTEIN KINASE"/>
    <property type="match status" value="1"/>
</dbReference>
<dbReference type="Pfam" id="PF13426">
    <property type="entry name" value="PAS_9"/>
    <property type="match status" value="2"/>
</dbReference>
<evidence type="ECO:0000256" key="9">
    <source>
        <dbReference type="ARBA" id="ARBA00022777"/>
    </source>
</evidence>
<evidence type="ECO:0000256" key="8">
    <source>
        <dbReference type="ARBA" id="ARBA00022692"/>
    </source>
</evidence>
<dbReference type="Pfam" id="PF00512">
    <property type="entry name" value="HisKA"/>
    <property type="match status" value="1"/>
</dbReference>
<name>A0AA41W6H0_9GAMM</name>
<evidence type="ECO:0000256" key="16">
    <source>
        <dbReference type="SAM" id="Phobius"/>
    </source>
</evidence>
<comment type="catalytic activity">
    <reaction evidence="1">
        <text>ATP + protein L-histidine = ADP + protein N-phospho-L-histidine.</text>
        <dbReference type="EC" id="2.7.13.3"/>
    </reaction>
</comment>
<dbReference type="Proteomes" id="UP001165393">
    <property type="component" value="Unassembled WGS sequence"/>
</dbReference>
<dbReference type="CDD" id="cd17546">
    <property type="entry name" value="REC_hyHK_CKI1_RcsC-like"/>
    <property type="match status" value="1"/>
</dbReference>
<dbReference type="Gene3D" id="1.10.287.130">
    <property type="match status" value="1"/>
</dbReference>
<comment type="caution">
    <text evidence="23">The sequence shown here is derived from an EMBL/GenBank/DDBJ whole genome shotgun (WGS) entry which is preliminary data.</text>
</comment>
<keyword evidence="8 16" id="KW-0812">Transmembrane</keyword>
<keyword evidence="11 16" id="KW-1133">Transmembrane helix</keyword>
<dbReference type="Gene3D" id="6.10.340.10">
    <property type="match status" value="1"/>
</dbReference>
<keyword evidence="6 15" id="KW-0597">Phosphoprotein</keyword>
<evidence type="ECO:0000259" key="18">
    <source>
        <dbReference type="PROSITE" id="PS50110"/>
    </source>
</evidence>
<dbReference type="EMBL" id="JAMQGP010000003">
    <property type="protein sequence ID" value="MCM2679547.1"/>
    <property type="molecule type" value="Genomic_DNA"/>
</dbReference>
<dbReference type="InterPro" id="IPR036097">
    <property type="entry name" value="HisK_dim/P_sf"/>
</dbReference>
<keyword evidence="24" id="KW-1185">Reference proteome</keyword>
<dbReference type="Gene3D" id="3.30.450.20">
    <property type="entry name" value="PAS domain"/>
    <property type="match status" value="2"/>
</dbReference>
<dbReference type="InterPro" id="IPR036890">
    <property type="entry name" value="HATPase_C_sf"/>
</dbReference>
<dbReference type="GO" id="GO:0000155">
    <property type="term" value="F:phosphorelay sensor kinase activity"/>
    <property type="evidence" value="ECO:0007669"/>
    <property type="project" value="InterPro"/>
</dbReference>
<dbReference type="PANTHER" id="PTHR43047:SF64">
    <property type="entry name" value="HISTIDINE KINASE CONTAINING CHEY-HOMOLOGOUS RECEIVER DOMAIN AND PAS DOMAIN-RELATED"/>
    <property type="match status" value="1"/>
</dbReference>
<dbReference type="PROSITE" id="PS50109">
    <property type="entry name" value="HIS_KIN"/>
    <property type="match status" value="1"/>
</dbReference>
<dbReference type="SUPFAM" id="SSF55785">
    <property type="entry name" value="PYP-like sensor domain (PAS domain)"/>
    <property type="match status" value="2"/>
</dbReference>
<feature type="domain" description="HAMP" evidence="21">
    <location>
        <begin position="177"/>
        <end position="229"/>
    </location>
</feature>
<evidence type="ECO:0000256" key="6">
    <source>
        <dbReference type="ARBA" id="ARBA00022553"/>
    </source>
</evidence>
<sequence length="1023" mass="113666">MKVGFRVKTIIGIAVIESILLGVLVFGGLQWLRESNEQQLIRYGHMMVKTLAVTSKDVLEENDRLRVNAMVQEVIGSGDISYIRFIDSKGSVWAQAGVGNQFELPPARFMLTPTQSEDGMFHVTNDIKVDGSVVGRIELGINVQSFRDLMGNARSYGASIAILEVVLVALFSFLLGTFLTLRLRRLRNAARQISEAGPGVQVEVKGHDELSEVTQAFNQMSLSLEASHKEFKSSLEVQLRLSELLETHRAMLRATISSALDAVITIDHNGRVVEYNESAERIFGFTRNEMIGVELADKIIPEAMREAHKSGMKRFRQTGKSNVLGQRLELTALNKKGHEFPCELAIRHVEVGDETLFTAFMRDISERRRFEQELSLAAHAFDANEAIFITDKDANIVRVNNAFTRITGYESDEVLGQNPRILASGELDDDFYDVMWAKLHEDGRWSGEVVNRRKNGELLPELLSISSVKTAAGDITHYVAHFTDLSEQKAVEVSLRQARSDAEAASEAKSRFLATMSHEIRTPLNAILNMNQLLGETSLSHQQHHLVKTAGEAGHTLMALVNNVLDFSRIEAGKIELVPEWFSVSETTQSLVDLFEATASQKRLILTLSLEHDMPVEFYGDALRYRQIVLNLLGNAVKFTQRGFVEVSLYFGVESGLTLQVKDSGPGIDKAAQKRLFDEFYQVDDSKTRHHSGTGLGLAITRQLVSMMDGTIELHSQLGQGTTFVINLPLPSRQKEADIERPKEPAPVATGQWKPHVLLVEDSASNRAVAAEVLGNYVETIEFAENGHIAVEKAQILKYDLILMDVAMPIMDGLEATFMIRCNEGPNQQTPILAMTANAFEEDKQACLSAGMDDFLTKPLDINLIRQKVVEWGRVVSDKYLEVLNIEPQEKDKEIAVLATDSNSEEPPLLDVAVLDRLIHDASHSVVLTILSTLTDEAQGRVKCIINALEQDFFEQITLESHTLKSSLGSFGAKRLQDLALQIEKASKEENMMQLSELVPQLQPLLEQSIAAIGTHMENVASA</sequence>
<evidence type="ECO:0000259" key="20">
    <source>
        <dbReference type="PROSITE" id="PS50113"/>
    </source>
</evidence>
<dbReference type="InterPro" id="IPR011006">
    <property type="entry name" value="CheY-like_superfamily"/>
</dbReference>
<feature type="domain" description="PAC" evidence="20">
    <location>
        <begin position="445"/>
        <end position="497"/>
    </location>
</feature>
<dbReference type="SUPFAM" id="SSF47384">
    <property type="entry name" value="Homodimeric domain of signal transducing histidine kinase"/>
    <property type="match status" value="1"/>
</dbReference>
<dbReference type="PROSITE" id="PS50894">
    <property type="entry name" value="HPT"/>
    <property type="match status" value="1"/>
</dbReference>
<dbReference type="PROSITE" id="PS50110">
    <property type="entry name" value="RESPONSE_REGULATORY"/>
    <property type="match status" value="1"/>
</dbReference>
<dbReference type="PROSITE" id="PS50885">
    <property type="entry name" value="HAMP"/>
    <property type="match status" value="1"/>
</dbReference>
<keyword evidence="7" id="KW-0808">Transferase</keyword>
<dbReference type="CDD" id="cd06225">
    <property type="entry name" value="HAMP"/>
    <property type="match status" value="1"/>
</dbReference>
<keyword evidence="12" id="KW-0902">Two-component regulatory system</keyword>
<dbReference type="Pfam" id="PF02518">
    <property type="entry name" value="HATPase_c"/>
    <property type="match status" value="1"/>
</dbReference>
<keyword evidence="10" id="KW-0067">ATP-binding</keyword>
<dbReference type="SUPFAM" id="SSF158472">
    <property type="entry name" value="HAMP domain-like"/>
    <property type="match status" value="1"/>
</dbReference>
<dbReference type="SMART" id="SM00387">
    <property type="entry name" value="HATPase_c"/>
    <property type="match status" value="1"/>
</dbReference>
<dbReference type="FunFam" id="3.30.565.10:FF:000010">
    <property type="entry name" value="Sensor histidine kinase RcsC"/>
    <property type="match status" value="1"/>
</dbReference>
<evidence type="ECO:0000256" key="2">
    <source>
        <dbReference type="ARBA" id="ARBA00004429"/>
    </source>
</evidence>
<evidence type="ECO:0000259" key="22">
    <source>
        <dbReference type="PROSITE" id="PS50894"/>
    </source>
</evidence>
<reference evidence="23 24" key="1">
    <citation type="journal article" date="2013" name="Antonie Van Leeuwenhoek">
        <title>Echinimonas agarilytica gen. nov., sp. nov., a new gammaproteobacterium isolated from the sea urchin Strongylocentrotus intermedius.</title>
        <authorList>
            <person name="Nedashkovskaya O.I."/>
            <person name="Stenkova A.M."/>
            <person name="Zhukova N.V."/>
            <person name="Van Trappen S."/>
            <person name="Lee J.S."/>
            <person name="Kim S.B."/>
        </authorList>
    </citation>
    <scope>NUCLEOTIDE SEQUENCE [LARGE SCALE GENOMIC DNA]</scope>
    <source>
        <strain evidence="23 24">KMM 6351</strain>
    </source>
</reference>
<evidence type="ECO:0000313" key="23">
    <source>
        <dbReference type="EMBL" id="MCM2679547.1"/>
    </source>
</evidence>
<dbReference type="CDD" id="cd00082">
    <property type="entry name" value="HisKA"/>
    <property type="match status" value="1"/>
</dbReference>
<feature type="modified residue" description="4-aspartylphosphate" evidence="15">
    <location>
        <position position="805"/>
    </location>
</feature>
<dbReference type="PROSITE" id="PS50113">
    <property type="entry name" value="PAC"/>
    <property type="match status" value="2"/>
</dbReference>
<dbReference type="SUPFAM" id="SSF47226">
    <property type="entry name" value="Histidine-containing phosphotransfer domain, HPT domain"/>
    <property type="match status" value="1"/>
</dbReference>
<comment type="subcellular location">
    <subcellularLocation>
        <location evidence="2">Cell inner membrane</location>
        <topology evidence="2">Multi-pass membrane protein</topology>
    </subcellularLocation>
</comment>
<dbReference type="SUPFAM" id="SSF52172">
    <property type="entry name" value="CheY-like"/>
    <property type="match status" value="1"/>
</dbReference>
<feature type="domain" description="PAC" evidence="20">
    <location>
        <begin position="326"/>
        <end position="376"/>
    </location>
</feature>
<dbReference type="InterPro" id="IPR003661">
    <property type="entry name" value="HisK_dim/P_dom"/>
</dbReference>
<organism evidence="23 24">
    <name type="scientific">Echinimonas agarilytica</name>
    <dbReference type="NCBI Taxonomy" id="1215918"/>
    <lineage>
        <taxon>Bacteria</taxon>
        <taxon>Pseudomonadati</taxon>
        <taxon>Pseudomonadota</taxon>
        <taxon>Gammaproteobacteria</taxon>
        <taxon>Alteromonadales</taxon>
        <taxon>Echinimonadaceae</taxon>
        <taxon>Echinimonas</taxon>
    </lineage>
</organism>
<dbReference type="SMART" id="SM00388">
    <property type="entry name" value="HisKA"/>
    <property type="match status" value="1"/>
</dbReference>
<feature type="transmembrane region" description="Helical" evidence="16">
    <location>
        <begin position="12"/>
        <end position="32"/>
    </location>
</feature>
<keyword evidence="9" id="KW-0418">Kinase</keyword>
<dbReference type="NCBIfam" id="TIGR00229">
    <property type="entry name" value="sensory_box"/>
    <property type="match status" value="2"/>
</dbReference>
<dbReference type="AlphaFoldDB" id="A0AA41W6H0"/>
<feature type="modified residue" description="Phosphohistidine" evidence="14">
    <location>
        <position position="962"/>
    </location>
</feature>
<evidence type="ECO:0000259" key="19">
    <source>
        <dbReference type="PROSITE" id="PS50112"/>
    </source>
</evidence>
<dbReference type="InterPro" id="IPR000014">
    <property type="entry name" value="PAS"/>
</dbReference>
<dbReference type="PRINTS" id="PR00344">
    <property type="entry name" value="BCTRLSENSOR"/>
</dbReference>
<evidence type="ECO:0000256" key="11">
    <source>
        <dbReference type="ARBA" id="ARBA00022989"/>
    </source>
</evidence>
<accession>A0AA41W6H0</accession>